<feature type="transmembrane region" description="Helical" evidence="1">
    <location>
        <begin position="42"/>
        <end position="61"/>
    </location>
</feature>
<keyword evidence="1" id="KW-0812">Transmembrane</keyword>
<evidence type="ECO:0000313" key="3">
    <source>
        <dbReference type="Proteomes" id="UP001595812"/>
    </source>
</evidence>
<keyword evidence="3" id="KW-1185">Reference proteome</keyword>
<keyword evidence="1" id="KW-1133">Transmembrane helix</keyword>
<reference evidence="3" key="1">
    <citation type="journal article" date="2019" name="Int. J. Syst. Evol. Microbiol.">
        <title>The Global Catalogue of Microorganisms (GCM) 10K type strain sequencing project: providing services to taxonomists for standard genome sequencing and annotation.</title>
        <authorList>
            <consortium name="The Broad Institute Genomics Platform"/>
            <consortium name="The Broad Institute Genome Sequencing Center for Infectious Disease"/>
            <person name="Wu L."/>
            <person name="Ma J."/>
        </authorList>
    </citation>
    <scope>NUCLEOTIDE SEQUENCE [LARGE SCALE GENOMIC DNA]</scope>
    <source>
        <strain evidence="3">CECT 8979</strain>
    </source>
</reference>
<evidence type="ECO:0000256" key="1">
    <source>
        <dbReference type="SAM" id="Phobius"/>
    </source>
</evidence>
<feature type="transmembrane region" description="Helical" evidence="1">
    <location>
        <begin position="216"/>
        <end position="236"/>
    </location>
</feature>
<sequence>MRIKTQRLTTIQVALIFGVPLLLFSILWILTKSALFNSENQLLSIAISADVLLTVPLIYFLSIRKTKIPRISVVPITIIGLLIGYVILPLEQQLYLNLFKAWALPVIEVGVASCIIFNVYKTLKGFKKEKQTGLDFYDALKAVCEKSLPKAVVPFLITEISVFYYGFLCWKGPKLKDNQFTYHKDSGKPTLLMALIFLIAVETFALHLLIAKYSTVSAWILTGLSIYSGIQILGFLKSIYQRPITIDDDKVYLNYGIMKSTIIPLRDIASIELSTKDFDEKSEIKKFSFLGSLEGHNIILHLSEEHKMTGLYGTSKTYKGLALHVDEKVAFKAFIEHKIKCE</sequence>
<comment type="caution">
    <text evidence="2">The sequence shown here is derived from an EMBL/GenBank/DDBJ whole genome shotgun (WGS) entry which is preliminary data.</text>
</comment>
<accession>A0ABV8AJM2</accession>
<protein>
    <recommendedName>
        <fullName evidence="4">PH (Pleckstrin Homology) domain-containing protein</fullName>
    </recommendedName>
</protein>
<evidence type="ECO:0000313" key="2">
    <source>
        <dbReference type="EMBL" id="MFC3877825.1"/>
    </source>
</evidence>
<gene>
    <name evidence="2" type="ORF">ACFOSX_11370</name>
</gene>
<organism evidence="2 3">
    <name type="scientific">Winogradskyella maritima</name>
    <dbReference type="NCBI Taxonomy" id="1517766"/>
    <lineage>
        <taxon>Bacteria</taxon>
        <taxon>Pseudomonadati</taxon>
        <taxon>Bacteroidota</taxon>
        <taxon>Flavobacteriia</taxon>
        <taxon>Flavobacteriales</taxon>
        <taxon>Flavobacteriaceae</taxon>
        <taxon>Winogradskyella</taxon>
    </lineage>
</organism>
<dbReference type="Proteomes" id="UP001595812">
    <property type="component" value="Unassembled WGS sequence"/>
</dbReference>
<evidence type="ECO:0008006" key="4">
    <source>
        <dbReference type="Google" id="ProtNLM"/>
    </source>
</evidence>
<dbReference type="RefSeq" id="WP_386100983.1">
    <property type="nucleotide sequence ID" value="NZ_JBHSAT010000020.1"/>
</dbReference>
<dbReference type="EMBL" id="JBHSAT010000020">
    <property type="protein sequence ID" value="MFC3877825.1"/>
    <property type="molecule type" value="Genomic_DNA"/>
</dbReference>
<proteinExistence type="predicted"/>
<feature type="transmembrane region" description="Helical" evidence="1">
    <location>
        <begin position="73"/>
        <end position="90"/>
    </location>
</feature>
<name>A0ABV8AJM2_9FLAO</name>
<feature type="transmembrane region" description="Helical" evidence="1">
    <location>
        <begin position="12"/>
        <end position="30"/>
    </location>
</feature>
<feature type="transmembrane region" description="Helical" evidence="1">
    <location>
        <begin position="102"/>
        <end position="120"/>
    </location>
</feature>
<feature type="transmembrane region" description="Helical" evidence="1">
    <location>
        <begin position="191"/>
        <end position="210"/>
    </location>
</feature>
<keyword evidence="1" id="KW-0472">Membrane</keyword>